<accession>A0AAD7WPD1</accession>
<evidence type="ECO:0000313" key="3">
    <source>
        <dbReference type="Proteomes" id="UP001221898"/>
    </source>
</evidence>
<evidence type="ECO:0000313" key="2">
    <source>
        <dbReference type="EMBL" id="KAJ8404083.1"/>
    </source>
</evidence>
<gene>
    <name evidence="2" type="ORF">AAFF_G00344330</name>
</gene>
<protein>
    <submittedName>
        <fullName evidence="2">Uncharacterized protein</fullName>
    </submittedName>
</protein>
<dbReference type="EMBL" id="JAINUG010000055">
    <property type="protein sequence ID" value="KAJ8404083.1"/>
    <property type="molecule type" value="Genomic_DNA"/>
</dbReference>
<dbReference type="Proteomes" id="UP001221898">
    <property type="component" value="Unassembled WGS sequence"/>
</dbReference>
<sequence length="94" mass="10396">MQSMEQSPIRSSCSCAPFPAETGSLEEKATCQMCSSLAANRGHIASMSEVPRSQRSLDQTLTTRSTLHRLTASLPQPTPSRTRRPNEETKFEQL</sequence>
<feature type="compositionally biased region" description="Low complexity" evidence="1">
    <location>
        <begin position="63"/>
        <end position="74"/>
    </location>
</feature>
<proteinExistence type="predicted"/>
<feature type="compositionally biased region" description="Basic and acidic residues" evidence="1">
    <location>
        <begin position="84"/>
        <end position="94"/>
    </location>
</feature>
<keyword evidence="3" id="KW-1185">Reference proteome</keyword>
<evidence type="ECO:0000256" key="1">
    <source>
        <dbReference type="SAM" id="MobiDB-lite"/>
    </source>
</evidence>
<comment type="caution">
    <text evidence="2">The sequence shown here is derived from an EMBL/GenBank/DDBJ whole genome shotgun (WGS) entry which is preliminary data.</text>
</comment>
<name>A0AAD7WPD1_9TELE</name>
<organism evidence="2 3">
    <name type="scientific">Aldrovandia affinis</name>
    <dbReference type="NCBI Taxonomy" id="143900"/>
    <lineage>
        <taxon>Eukaryota</taxon>
        <taxon>Metazoa</taxon>
        <taxon>Chordata</taxon>
        <taxon>Craniata</taxon>
        <taxon>Vertebrata</taxon>
        <taxon>Euteleostomi</taxon>
        <taxon>Actinopterygii</taxon>
        <taxon>Neopterygii</taxon>
        <taxon>Teleostei</taxon>
        <taxon>Notacanthiformes</taxon>
        <taxon>Halosauridae</taxon>
        <taxon>Aldrovandia</taxon>
    </lineage>
</organism>
<dbReference type="AlphaFoldDB" id="A0AAD7WPD1"/>
<feature type="region of interest" description="Disordered" evidence="1">
    <location>
        <begin position="63"/>
        <end position="94"/>
    </location>
</feature>
<reference evidence="2" key="1">
    <citation type="journal article" date="2023" name="Science">
        <title>Genome structures resolve the early diversification of teleost fishes.</title>
        <authorList>
            <person name="Parey E."/>
            <person name="Louis A."/>
            <person name="Montfort J."/>
            <person name="Bouchez O."/>
            <person name="Roques C."/>
            <person name="Iampietro C."/>
            <person name="Lluch J."/>
            <person name="Castinel A."/>
            <person name="Donnadieu C."/>
            <person name="Desvignes T."/>
            <person name="Floi Bucao C."/>
            <person name="Jouanno E."/>
            <person name="Wen M."/>
            <person name="Mejri S."/>
            <person name="Dirks R."/>
            <person name="Jansen H."/>
            <person name="Henkel C."/>
            <person name="Chen W.J."/>
            <person name="Zahm M."/>
            <person name="Cabau C."/>
            <person name="Klopp C."/>
            <person name="Thompson A.W."/>
            <person name="Robinson-Rechavi M."/>
            <person name="Braasch I."/>
            <person name="Lecointre G."/>
            <person name="Bobe J."/>
            <person name="Postlethwait J.H."/>
            <person name="Berthelot C."/>
            <person name="Roest Crollius H."/>
            <person name="Guiguen Y."/>
        </authorList>
    </citation>
    <scope>NUCLEOTIDE SEQUENCE</scope>
    <source>
        <strain evidence="2">NC1722</strain>
    </source>
</reference>